<dbReference type="InterPro" id="IPR041457">
    <property type="entry name" value="CxC2_KDZ-assoc"/>
</dbReference>
<dbReference type="InterPro" id="IPR040521">
    <property type="entry name" value="KDZ"/>
</dbReference>
<evidence type="ECO:0000259" key="2">
    <source>
        <dbReference type="Pfam" id="PF18803"/>
    </source>
</evidence>
<sequence>MKNRKRGLEGIHMVYDSTRPLKFTKREHLQESPSGEVPMEQDHIALVDKIQLPLEQNVIEKKPAKKKQLIQHQLFPPTADVPQTVFTFDVLDHFHRHSLSAKMSAYDYFDALRRHTDAMFPHSVLNRYNEFQLVMHLWRTFALLRRSGQVHRINQVLNDRRPGSMAIRSFACPEVGFNVEEWVLDLMSYSKIHIYTLFVSADGNFRLQRKRKNDDPNDKALNEGNAYFVDDANFNQYLEDLSGADVTSLCSKLKAVRQQDRAKFKDAIVSGIIAIQCARHGIYLPQAMVDLSKGESFIKTDYALFTGLGVEGLRQERIVVSYDIWCQYHKKLKDRLAKKFPLFLPLLERRCILGAVPKMHINGHKADCQIENSFIYEPHSGMTCGEGIESAWSEQNHAAAFTKEQNPGHRHDTLDDFNGYWNWMKLQQLSFFLKQQRQKWGGLYSTRLASFMRSSETIPSNILQEWQSMKYPMYSKSILYEIQGSMPSRQKAYTALLENEQGTSANGITDFIQRGLELEQLQHTLTHASSTDIEEERSLLLDMLRNWQCLQRELFPLIQFEIDEAAPERTPLPLPLSFMFEKQKENSLKDAVTTELQLRRGYAYDILQEVRDSIHEYYYLVTEKKLNPNSQSLATRNQKPLHDLISAQEALIDWYMHSFEMLQRLGLASDNELEPLKKDQLFGKNVFLPHEMGDSTKKFPWFWFVGRSDKYTSDTWLIELERVRWFRERAAVKRLQEELEILEEEFRRVHQSFSRMSEVWEILAKDSESAGFSAYALRQAHMHDSFAKEAWSNWKGK</sequence>
<gene>
    <name evidence="3" type="ORF">NP233_g10213</name>
</gene>
<protein>
    <recommendedName>
        <fullName evidence="2">CxC2-like cysteine cluster KDZ transposase-associated domain-containing protein</fullName>
    </recommendedName>
</protein>
<accession>A0AAD5VJN4</accession>
<dbReference type="EMBL" id="JANIEX010001009">
    <property type="protein sequence ID" value="KAJ3561405.1"/>
    <property type="molecule type" value="Genomic_DNA"/>
</dbReference>
<reference evidence="3" key="1">
    <citation type="submission" date="2022-07" db="EMBL/GenBank/DDBJ databases">
        <title>Genome Sequence of Leucocoprinus birnbaumii.</title>
        <authorList>
            <person name="Buettner E."/>
        </authorList>
    </citation>
    <scope>NUCLEOTIDE SEQUENCE</scope>
    <source>
        <strain evidence="3">VT141</strain>
    </source>
</reference>
<dbReference type="AlphaFoldDB" id="A0AAD5VJN4"/>
<evidence type="ECO:0000256" key="1">
    <source>
        <dbReference type="SAM" id="Coils"/>
    </source>
</evidence>
<keyword evidence="4" id="KW-1185">Reference proteome</keyword>
<evidence type="ECO:0000313" key="3">
    <source>
        <dbReference type="EMBL" id="KAJ3561405.1"/>
    </source>
</evidence>
<feature type="coiled-coil region" evidence="1">
    <location>
        <begin position="725"/>
        <end position="752"/>
    </location>
</feature>
<comment type="caution">
    <text evidence="3">The sequence shown here is derived from an EMBL/GenBank/DDBJ whole genome shotgun (WGS) entry which is preliminary data.</text>
</comment>
<dbReference type="Proteomes" id="UP001213000">
    <property type="component" value="Unassembled WGS sequence"/>
</dbReference>
<keyword evidence="1" id="KW-0175">Coiled coil</keyword>
<proteinExistence type="predicted"/>
<feature type="domain" description="CxC2-like cysteine cluster KDZ transposase-associated" evidence="2">
    <location>
        <begin position="62"/>
        <end position="118"/>
    </location>
</feature>
<name>A0AAD5VJN4_9AGAR</name>
<evidence type="ECO:0000313" key="4">
    <source>
        <dbReference type="Proteomes" id="UP001213000"/>
    </source>
</evidence>
<dbReference type="Pfam" id="PF18758">
    <property type="entry name" value="KDZ"/>
    <property type="match status" value="1"/>
</dbReference>
<organism evidence="3 4">
    <name type="scientific">Leucocoprinus birnbaumii</name>
    <dbReference type="NCBI Taxonomy" id="56174"/>
    <lineage>
        <taxon>Eukaryota</taxon>
        <taxon>Fungi</taxon>
        <taxon>Dikarya</taxon>
        <taxon>Basidiomycota</taxon>
        <taxon>Agaricomycotina</taxon>
        <taxon>Agaricomycetes</taxon>
        <taxon>Agaricomycetidae</taxon>
        <taxon>Agaricales</taxon>
        <taxon>Agaricineae</taxon>
        <taxon>Agaricaceae</taxon>
        <taxon>Leucocoprinus</taxon>
    </lineage>
</organism>
<dbReference type="Pfam" id="PF18803">
    <property type="entry name" value="CxC2"/>
    <property type="match status" value="1"/>
</dbReference>